<dbReference type="EMBL" id="SJKC01000010">
    <property type="protein sequence ID" value="TCC29104.1"/>
    <property type="molecule type" value="Genomic_DNA"/>
</dbReference>
<evidence type="ECO:0008006" key="4">
    <source>
        <dbReference type="Google" id="ProtNLM"/>
    </source>
</evidence>
<reference evidence="2 3" key="1">
    <citation type="submission" date="2019-02" db="EMBL/GenBank/DDBJ databases">
        <title>Kribbella capetownensis sp. nov. and Kribbella speibonae sp. nov., isolated from soil.</title>
        <authorList>
            <person name="Curtis S.M."/>
            <person name="Norton I."/>
            <person name="Everest G.J."/>
            <person name="Meyers P.R."/>
        </authorList>
    </citation>
    <scope>NUCLEOTIDE SEQUENCE [LARGE SCALE GENOMIC DNA]</scope>
    <source>
        <strain evidence="2 3">YM55</strain>
    </source>
</reference>
<dbReference type="RefSeq" id="WP_131500481.1">
    <property type="nucleotide sequence ID" value="NZ_SJKC01000010.1"/>
</dbReference>
<comment type="caution">
    <text evidence="2">The sequence shown here is derived from an EMBL/GenBank/DDBJ whole genome shotgun (WGS) entry which is preliminary data.</text>
</comment>
<accession>A0A4R0IB61</accession>
<proteinExistence type="predicted"/>
<dbReference type="AlphaFoldDB" id="A0A4R0IB61"/>
<feature type="signal peptide" evidence="1">
    <location>
        <begin position="1"/>
        <end position="19"/>
    </location>
</feature>
<evidence type="ECO:0000313" key="2">
    <source>
        <dbReference type="EMBL" id="TCC29104.1"/>
    </source>
</evidence>
<sequence>MRGRAVIATILLIPLVGCSATTTKQTEPTPTTAPAAVGNLCERVQPKLTGTWTIGPPEPRVYAPLSDACLLTDTAQKAHQIQIALSATPVTDAQSAALRQSDAASVAGWYAAKVIDGGVGPGSWALNPAAAAPWLVVRSGGRLIRLRVVNDGAGTLDELRSIARTITELPGELPSASAMVTRPECSRGTAAAERMLGSRTVLRRDALVDGHLTCRWGTATRSAAVRPSSVLDFNQIKDGASAGWARRVNVGAEGWQQSNGILLFRTKNGAYLEVTGTPGSVLRTASVLALAQAIAPAYR</sequence>
<feature type="chain" id="PRO_5038886243" description="DUF3558 domain-containing protein" evidence="1">
    <location>
        <begin position="20"/>
        <end position="299"/>
    </location>
</feature>
<keyword evidence="1" id="KW-0732">Signal</keyword>
<evidence type="ECO:0000313" key="3">
    <source>
        <dbReference type="Proteomes" id="UP000294225"/>
    </source>
</evidence>
<evidence type="ECO:0000256" key="1">
    <source>
        <dbReference type="SAM" id="SignalP"/>
    </source>
</evidence>
<dbReference type="Proteomes" id="UP000294225">
    <property type="component" value="Unassembled WGS sequence"/>
</dbReference>
<protein>
    <recommendedName>
        <fullName evidence="4">DUF3558 domain-containing protein</fullName>
    </recommendedName>
</protein>
<name>A0A4R0IB61_9ACTN</name>
<gene>
    <name evidence="2" type="ORF">E0H92_43825</name>
</gene>
<organism evidence="2 3">
    <name type="scientific">Kribbella speibonae</name>
    <dbReference type="NCBI Taxonomy" id="1572660"/>
    <lineage>
        <taxon>Bacteria</taxon>
        <taxon>Bacillati</taxon>
        <taxon>Actinomycetota</taxon>
        <taxon>Actinomycetes</taxon>
        <taxon>Propionibacteriales</taxon>
        <taxon>Kribbellaceae</taxon>
        <taxon>Kribbella</taxon>
    </lineage>
</organism>